<dbReference type="Proteomes" id="UP000183812">
    <property type="component" value="Unassembled WGS sequence"/>
</dbReference>
<organism evidence="7 8">
    <name type="scientific">Rhodobacter capsulatus</name>
    <name type="common">Rhodopseudomonas capsulata</name>
    <dbReference type="NCBI Taxonomy" id="1061"/>
    <lineage>
        <taxon>Bacteria</taxon>
        <taxon>Pseudomonadati</taxon>
        <taxon>Pseudomonadota</taxon>
        <taxon>Alphaproteobacteria</taxon>
        <taxon>Rhodobacterales</taxon>
        <taxon>Rhodobacter group</taxon>
        <taxon>Rhodobacter</taxon>
    </lineage>
</organism>
<dbReference type="EMBL" id="FNAY01000001">
    <property type="protein sequence ID" value="SDE28491.1"/>
    <property type="molecule type" value="Genomic_DNA"/>
</dbReference>
<dbReference type="RefSeq" id="WP_074552349.1">
    <property type="nucleotide sequence ID" value="NZ_CP119563.1"/>
</dbReference>
<evidence type="ECO:0000256" key="5">
    <source>
        <dbReference type="ARBA" id="ARBA00023136"/>
    </source>
</evidence>
<evidence type="ECO:0000313" key="7">
    <source>
        <dbReference type="EMBL" id="SDE28491.1"/>
    </source>
</evidence>
<gene>
    <name evidence="7" type="ORF">SAMN04244550_00017</name>
</gene>
<keyword evidence="4 6" id="KW-1133">Transmembrane helix</keyword>
<dbReference type="CDD" id="cd16914">
    <property type="entry name" value="EcfT"/>
    <property type="match status" value="1"/>
</dbReference>
<feature type="transmembrane region" description="Helical" evidence="6">
    <location>
        <begin position="62"/>
        <end position="79"/>
    </location>
</feature>
<evidence type="ECO:0000256" key="2">
    <source>
        <dbReference type="ARBA" id="ARBA00008564"/>
    </source>
</evidence>
<evidence type="ECO:0000256" key="1">
    <source>
        <dbReference type="ARBA" id="ARBA00004141"/>
    </source>
</evidence>
<feature type="transmembrane region" description="Helical" evidence="6">
    <location>
        <begin position="37"/>
        <end position="55"/>
    </location>
</feature>
<evidence type="ECO:0000313" key="8">
    <source>
        <dbReference type="Proteomes" id="UP000183812"/>
    </source>
</evidence>
<accession>A0A1G7BMV6</accession>
<dbReference type="OrthoDB" id="5868344at2"/>
<keyword evidence="5 6" id="KW-0472">Membrane</keyword>
<reference evidence="7 8" key="1">
    <citation type="submission" date="2016-10" db="EMBL/GenBank/DDBJ databases">
        <authorList>
            <person name="de Groot N.N."/>
        </authorList>
    </citation>
    <scope>NUCLEOTIDE SEQUENCE [LARGE SCALE GENOMIC DNA]</scope>
    <source>
        <strain evidence="8">DSM 938 / 37b4</strain>
    </source>
</reference>
<keyword evidence="3 6" id="KW-0812">Transmembrane</keyword>
<evidence type="ECO:0000256" key="4">
    <source>
        <dbReference type="ARBA" id="ARBA00022989"/>
    </source>
</evidence>
<proteinExistence type="inferred from homology"/>
<sequence>MLSLALPYRTWAHRLPAAVKFGLLAVAMIALMRIGSLAGQGAAVLVVAALTASLGRKAIRQSLVTLRPLVWIVAVILIWDSLQGAVAQGVLFGLRVLAMVGLANVVTLTTPLPEIVALIERLAQPLARFGISPRIPAISVALVIRFVPVLRARHDTLAEAWRARSARKPRGKLLAPLTFSLLDDADHMADALRARGGLALPRKGRDTVGT</sequence>
<evidence type="ECO:0000256" key="3">
    <source>
        <dbReference type="ARBA" id="ARBA00022692"/>
    </source>
</evidence>
<evidence type="ECO:0000256" key="6">
    <source>
        <dbReference type="SAM" id="Phobius"/>
    </source>
</evidence>
<dbReference type="Pfam" id="PF02361">
    <property type="entry name" value="CbiQ"/>
    <property type="match status" value="1"/>
</dbReference>
<dbReference type="InterPro" id="IPR003339">
    <property type="entry name" value="ABC/ECF_trnsptr_transmembrane"/>
</dbReference>
<dbReference type="AlphaFoldDB" id="A0A1G7BMV6"/>
<comment type="similarity">
    <text evidence="2">Belongs to the CbiQ family.</text>
</comment>
<protein>
    <submittedName>
        <fullName evidence="7">Biotin transport system permease protein</fullName>
    </submittedName>
</protein>
<name>A0A1G7BMV6_RHOCA</name>
<dbReference type="GO" id="GO:0005886">
    <property type="term" value="C:plasma membrane"/>
    <property type="evidence" value="ECO:0007669"/>
    <property type="project" value="UniProtKB-ARBA"/>
</dbReference>
<comment type="subcellular location">
    <subcellularLocation>
        <location evidence="1">Membrane</location>
        <topology evidence="1">Multi-pass membrane protein</topology>
    </subcellularLocation>
</comment>